<keyword evidence="2" id="KW-1185">Reference proteome</keyword>
<dbReference type="GeneID" id="97548436"/>
<dbReference type="SUPFAM" id="SSF53448">
    <property type="entry name" value="Nucleotide-diphospho-sugar transferases"/>
    <property type="match status" value="1"/>
</dbReference>
<dbReference type="AlphaFoldDB" id="A0A2V2N2T5"/>
<dbReference type="CDD" id="cd02518">
    <property type="entry name" value="GT2_SpsF"/>
    <property type="match status" value="1"/>
</dbReference>
<sequence>MSKPCIGVIVQARMGSTRLPGKVLMDLTNGCGILGYILKRLSECCMVDKIIVATSENSKDDTLSQYLENNNYLYFRGSESDCLDRYYNAAKNFSLDIVVRITADCPLIVPGVIDEMVRYYIDNLHFIDYLSNRQYTNFPEGLDTEIFNSQILEEAAKNATSIDEREHINYFFLRRDDKYRIRYFNHNMGHDYSRFKLSIDTKEDYLRISKLFNCGGLPFNFNFIDLINILTNFEHESEKKCYVA</sequence>
<dbReference type="InterPro" id="IPR003329">
    <property type="entry name" value="Cytidylyl_trans"/>
</dbReference>
<dbReference type="PANTHER" id="PTHR42866:SF1">
    <property type="entry name" value="SPORE COAT POLYSACCHARIDE BIOSYNTHESIS PROTEIN SPSF"/>
    <property type="match status" value="1"/>
</dbReference>
<keyword evidence="1" id="KW-0808">Transferase</keyword>
<gene>
    <name evidence="1" type="ORF">DK846_07865</name>
</gene>
<dbReference type="Gene3D" id="3.90.550.10">
    <property type="entry name" value="Spore Coat Polysaccharide Biosynthesis Protein SpsA, Chain A"/>
    <property type="match status" value="1"/>
</dbReference>
<protein>
    <submittedName>
        <fullName evidence="1">Acylneuraminate cytidylyltransferase</fullName>
    </submittedName>
</protein>
<dbReference type="OrthoDB" id="10155at2157"/>
<comment type="caution">
    <text evidence="1">The sequence shown here is derived from an EMBL/GenBank/DDBJ whole genome shotgun (WGS) entry which is preliminary data.</text>
</comment>
<organism evidence="1 2">
    <name type="scientific">Methanospirillum lacunae</name>
    <dbReference type="NCBI Taxonomy" id="668570"/>
    <lineage>
        <taxon>Archaea</taxon>
        <taxon>Methanobacteriati</taxon>
        <taxon>Methanobacteriota</taxon>
        <taxon>Stenosarchaea group</taxon>
        <taxon>Methanomicrobia</taxon>
        <taxon>Methanomicrobiales</taxon>
        <taxon>Methanospirillaceae</taxon>
        <taxon>Methanospirillum</taxon>
    </lineage>
</organism>
<dbReference type="RefSeq" id="WP_109968367.1">
    <property type="nucleotide sequence ID" value="NZ_CP176093.1"/>
</dbReference>
<proteinExistence type="predicted"/>
<dbReference type="Pfam" id="PF02348">
    <property type="entry name" value="CTP_transf_3"/>
    <property type="match status" value="1"/>
</dbReference>
<reference evidence="1 2" key="1">
    <citation type="submission" date="2018-05" db="EMBL/GenBank/DDBJ databases">
        <title>Draft genome of Methanospirillum lacunae Ki8-1.</title>
        <authorList>
            <person name="Dueholm M.S."/>
            <person name="Nielsen P.H."/>
            <person name="Bakmann L.F."/>
            <person name="Otzen D.E."/>
        </authorList>
    </citation>
    <scope>NUCLEOTIDE SEQUENCE [LARGE SCALE GENOMIC DNA]</scope>
    <source>
        <strain evidence="1 2">Ki8-1</strain>
    </source>
</reference>
<dbReference type="PANTHER" id="PTHR42866">
    <property type="entry name" value="3-DEOXY-MANNO-OCTULOSONATE CYTIDYLYLTRANSFERASE"/>
    <property type="match status" value="1"/>
</dbReference>
<dbReference type="InterPro" id="IPR029044">
    <property type="entry name" value="Nucleotide-diphossugar_trans"/>
</dbReference>
<dbReference type="GO" id="GO:0016779">
    <property type="term" value="F:nucleotidyltransferase activity"/>
    <property type="evidence" value="ECO:0007669"/>
    <property type="project" value="UniProtKB-KW"/>
</dbReference>
<dbReference type="EMBL" id="QGMY01000006">
    <property type="protein sequence ID" value="PWR72855.1"/>
    <property type="molecule type" value="Genomic_DNA"/>
</dbReference>
<evidence type="ECO:0000313" key="2">
    <source>
        <dbReference type="Proteomes" id="UP000245657"/>
    </source>
</evidence>
<evidence type="ECO:0000313" key="1">
    <source>
        <dbReference type="EMBL" id="PWR72855.1"/>
    </source>
</evidence>
<dbReference type="GO" id="GO:0005829">
    <property type="term" value="C:cytosol"/>
    <property type="evidence" value="ECO:0007669"/>
    <property type="project" value="TreeGrafter"/>
</dbReference>
<name>A0A2V2N2T5_9EURY</name>
<accession>A0A2V2N2T5</accession>
<keyword evidence="1" id="KW-0548">Nucleotidyltransferase</keyword>
<dbReference type="Proteomes" id="UP000245657">
    <property type="component" value="Unassembled WGS sequence"/>
</dbReference>